<dbReference type="RefSeq" id="XP_025378627.1">
    <property type="nucleotide sequence ID" value="XM_025520993.1"/>
</dbReference>
<feature type="compositionally biased region" description="Low complexity" evidence="1">
    <location>
        <begin position="50"/>
        <end position="60"/>
    </location>
</feature>
<keyword evidence="2" id="KW-0812">Transmembrane</keyword>
<dbReference type="EMBL" id="KZ819635">
    <property type="protein sequence ID" value="PWN91429.1"/>
    <property type="molecule type" value="Genomic_DNA"/>
</dbReference>
<organism evidence="3 4">
    <name type="scientific">Acaromyces ingoldii</name>
    <dbReference type="NCBI Taxonomy" id="215250"/>
    <lineage>
        <taxon>Eukaryota</taxon>
        <taxon>Fungi</taxon>
        <taxon>Dikarya</taxon>
        <taxon>Basidiomycota</taxon>
        <taxon>Ustilaginomycotina</taxon>
        <taxon>Exobasidiomycetes</taxon>
        <taxon>Exobasidiales</taxon>
        <taxon>Cryptobasidiaceae</taxon>
        <taxon>Acaromyces</taxon>
    </lineage>
</organism>
<dbReference type="Proteomes" id="UP000245768">
    <property type="component" value="Unassembled WGS sequence"/>
</dbReference>
<feature type="region of interest" description="Disordered" evidence="1">
    <location>
        <begin position="1"/>
        <end position="76"/>
    </location>
</feature>
<feature type="region of interest" description="Disordered" evidence="1">
    <location>
        <begin position="166"/>
        <end position="198"/>
    </location>
</feature>
<proteinExistence type="predicted"/>
<sequence length="354" mass="39743">MAPSAQTPKRSVSFGPTTDDEKGARPSSVAMTPQSSTDVLAGSTSAQSTPAAALKPALKAGTERNKLPPKEQYQHPDPLVRRLRLVDAAGDPVNLRSYFKNVKCVGFYFSSQWAGQPLKEYHQTINDFVRVHPNEFKVVYVSVDVDEQWYKAGVKGQPWVSMVWNDGSSLPSDRQPNSSSLKKESAVQDDSDDSEDAPPALYNNEDFLLASEADIDESLSRSDTSGTAYLRPFSRVHLAAKLNIIAAPTLCVYHLEKQKMLDWNVRMARLGKMRRQDTWERWLRGEGPQTLSFGEAMQRKPITFAMCALAILYWCLVYFGGPEYNFIRRYMDGFDRTNQPLVASDKSSPPHFDF</sequence>
<evidence type="ECO:0000313" key="3">
    <source>
        <dbReference type="EMBL" id="PWN91429.1"/>
    </source>
</evidence>
<dbReference type="InParanoid" id="A0A316YQ60"/>
<name>A0A316YQ60_9BASI</name>
<feature type="compositionally biased region" description="Polar residues" evidence="1">
    <location>
        <begin position="1"/>
        <end position="16"/>
    </location>
</feature>
<protein>
    <submittedName>
        <fullName evidence="3">Uncharacterized protein</fullName>
    </submittedName>
</protein>
<evidence type="ECO:0000256" key="2">
    <source>
        <dbReference type="SAM" id="Phobius"/>
    </source>
</evidence>
<keyword evidence="2" id="KW-0472">Membrane</keyword>
<feature type="compositionally biased region" description="Basic and acidic residues" evidence="1">
    <location>
        <begin position="61"/>
        <end position="76"/>
    </location>
</feature>
<dbReference type="Gene3D" id="3.40.30.10">
    <property type="entry name" value="Glutaredoxin"/>
    <property type="match status" value="1"/>
</dbReference>
<gene>
    <name evidence="3" type="ORF">FA10DRAFT_265286</name>
</gene>
<feature type="transmembrane region" description="Helical" evidence="2">
    <location>
        <begin position="302"/>
        <end position="321"/>
    </location>
</feature>
<feature type="compositionally biased region" description="Acidic residues" evidence="1">
    <location>
        <begin position="187"/>
        <end position="196"/>
    </location>
</feature>
<evidence type="ECO:0000256" key="1">
    <source>
        <dbReference type="SAM" id="MobiDB-lite"/>
    </source>
</evidence>
<evidence type="ECO:0000313" key="4">
    <source>
        <dbReference type="Proteomes" id="UP000245768"/>
    </source>
</evidence>
<accession>A0A316YQ60</accession>
<dbReference type="AlphaFoldDB" id="A0A316YQ60"/>
<dbReference type="GeneID" id="37042909"/>
<dbReference type="OrthoDB" id="409136at2759"/>
<feature type="compositionally biased region" description="Polar residues" evidence="1">
    <location>
        <begin position="166"/>
        <end position="180"/>
    </location>
</feature>
<keyword evidence="4" id="KW-1185">Reference proteome</keyword>
<reference evidence="3 4" key="1">
    <citation type="journal article" date="2018" name="Mol. Biol. Evol.">
        <title>Broad Genomic Sampling Reveals a Smut Pathogenic Ancestry of the Fungal Clade Ustilaginomycotina.</title>
        <authorList>
            <person name="Kijpornyongpan T."/>
            <person name="Mondo S.J."/>
            <person name="Barry K."/>
            <person name="Sandor L."/>
            <person name="Lee J."/>
            <person name="Lipzen A."/>
            <person name="Pangilinan J."/>
            <person name="LaButti K."/>
            <person name="Hainaut M."/>
            <person name="Henrissat B."/>
            <person name="Grigoriev I.V."/>
            <person name="Spatafora J.W."/>
            <person name="Aime M.C."/>
        </authorList>
    </citation>
    <scope>NUCLEOTIDE SEQUENCE [LARGE SCALE GENOMIC DNA]</scope>
    <source>
        <strain evidence="3 4">MCA 4198</strain>
    </source>
</reference>
<keyword evidence="2" id="KW-1133">Transmembrane helix</keyword>
<feature type="compositionally biased region" description="Polar residues" evidence="1">
    <location>
        <begin position="29"/>
        <end position="49"/>
    </location>
</feature>